<keyword evidence="2" id="KW-0813">Transport</keyword>
<name>A0A7J6NXS3_PEROL</name>
<dbReference type="Gene3D" id="1.25.10.10">
    <property type="entry name" value="Leucine-rich Repeat Variant"/>
    <property type="match status" value="1"/>
</dbReference>
<comment type="subcellular location">
    <subcellularLocation>
        <location evidence="1">Cytoplasm</location>
    </subcellularLocation>
</comment>
<keyword evidence="3" id="KW-0963">Cytoplasm</keyword>
<evidence type="ECO:0000313" key="7">
    <source>
        <dbReference type="EMBL" id="KAF4688608.1"/>
    </source>
</evidence>
<dbReference type="InterPro" id="IPR040122">
    <property type="entry name" value="Importin_beta"/>
</dbReference>
<protein>
    <submittedName>
        <fullName evidence="7">Transportin-1</fullName>
    </submittedName>
</protein>
<dbReference type="PANTHER" id="PTHR10527">
    <property type="entry name" value="IMPORTIN BETA"/>
    <property type="match status" value="1"/>
</dbReference>
<dbReference type="SUPFAM" id="SSF48371">
    <property type="entry name" value="ARM repeat"/>
    <property type="match status" value="1"/>
</dbReference>
<evidence type="ECO:0000256" key="1">
    <source>
        <dbReference type="ARBA" id="ARBA00004496"/>
    </source>
</evidence>
<evidence type="ECO:0000256" key="2">
    <source>
        <dbReference type="ARBA" id="ARBA00022448"/>
    </source>
</evidence>
<dbReference type="GO" id="GO:0005737">
    <property type="term" value="C:cytoplasm"/>
    <property type="evidence" value="ECO:0007669"/>
    <property type="project" value="UniProtKB-SubCell"/>
</dbReference>
<accession>A0A7J6NXS3</accession>
<evidence type="ECO:0000313" key="8">
    <source>
        <dbReference type="Proteomes" id="UP000541610"/>
    </source>
</evidence>
<feature type="region of interest" description="Disordered" evidence="6">
    <location>
        <begin position="348"/>
        <end position="408"/>
    </location>
</feature>
<evidence type="ECO:0000256" key="3">
    <source>
        <dbReference type="ARBA" id="ARBA00022490"/>
    </source>
</evidence>
<dbReference type="InterPro" id="IPR016024">
    <property type="entry name" value="ARM-type_fold"/>
</dbReference>
<dbReference type="Pfam" id="PF13513">
    <property type="entry name" value="HEAT_EZ"/>
    <property type="match status" value="1"/>
</dbReference>
<comment type="caution">
    <text evidence="7">The sequence shown here is derived from an EMBL/GenBank/DDBJ whole genome shotgun (WGS) entry which is preliminary data.</text>
</comment>
<dbReference type="EMBL" id="JABANP010000147">
    <property type="protein sequence ID" value="KAF4688608.1"/>
    <property type="molecule type" value="Genomic_DNA"/>
</dbReference>
<dbReference type="InterPro" id="IPR011989">
    <property type="entry name" value="ARM-like"/>
</dbReference>
<feature type="compositionally biased region" description="Basic and acidic residues" evidence="6">
    <location>
        <begin position="351"/>
        <end position="372"/>
    </location>
</feature>
<keyword evidence="5" id="KW-0653">Protein transport</keyword>
<dbReference type="Proteomes" id="UP000541610">
    <property type="component" value="Unassembled WGS sequence"/>
</dbReference>
<evidence type="ECO:0000256" key="4">
    <source>
        <dbReference type="ARBA" id="ARBA00022737"/>
    </source>
</evidence>
<gene>
    <name evidence="7" type="primary">TNPO1</name>
    <name evidence="7" type="ORF">FOZ60_002597</name>
</gene>
<keyword evidence="4" id="KW-0677">Repeat</keyword>
<evidence type="ECO:0000256" key="6">
    <source>
        <dbReference type="SAM" id="MobiDB-lite"/>
    </source>
</evidence>
<evidence type="ECO:0000256" key="5">
    <source>
        <dbReference type="ARBA" id="ARBA00022927"/>
    </source>
</evidence>
<feature type="compositionally biased region" description="Acidic residues" evidence="6">
    <location>
        <begin position="379"/>
        <end position="392"/>
    </location>
</feature>
<proteinExistence type="predicted"/>
<dbReference type="GO" id="GO:0006606">
    <property type="term" value="P:protein import into nucleus"/>
    <property type="evidence" value="ECO:0007669"/>
    <property type="project" value="InterPro"/>
</dbReference>
<organism evidence="7 8">
    <name type="scientific">Perkinsus olseni</name>
    <name type="common">Perkinsus atlanticus</name>
    <dbReference type="NCBI Taxonomy" id="32597"/>
    <lineage>
        <taxon>Eukaryota</taxon>
        <taxon>Sar</taxon>
        <taxon>Alveolata</taxon>
        <taxon>Perkinsozoa</taxon>
        <taxon>Perkinsea</taxon>
        <taxon>Perkinsida</taxon>
        <taxon>Perkinsidae</taxon>
        <taxon>Perkinsus</taxon>
    </lineage>
</organism>
<dbReference type="OrthoDB" id="951172at2759"/>
<reference evidence="7 8" key="1">
    <citation type="submission" date="2020-04" db="EMBL/GenBank/DDBJ databases">
        <title>Perkinsus olseni comparative genomics.</title>
        <authorList>
            <person name="Bogema D.R."/>
        </authorList>
    </citation>
    <scope>NUCLEOTIDE SEQUENCE [LARGE SCALE GENOMIC DNA]</scope>
    <source>
        <strain evidence="7">00978-12</strain>
    </source>
</reference>
<dbReference type="AlphaFoldDB" id="A0A7J6NXS3"/>
<sequence length="971" mass="105357">MSTSAGGINPDILSTLSNALDNGSSSDNNVQQQVMHTLTELSNNLGPDVMSRYLVIVFASKDKEHSPYTRQRAGLLLKNTIQSNKQMVITSSIKSAILEASRDSDAGVRSTASTLIATIVSVHGVGSWPDCMHTLANGLADSSIDVVDGSFKALKYVCEDGVEIYRQQLLSHQREAAISSPFIEFADKDLIPKLLEVCTTPAAPDKYRALSLNILHLFVCSFLLMPGATRLDHHMEAYFNSLGALAAESHNPSVLKEVCIGFVHCANHQPDLLESHLPQIMQFMLATSSQSSPVEVRREALEFWPAVCLNTQWLANIQSPDSLRVILPTLLSNMVYAKEDFESMESGLVGDDSHIQDEPHDTAPIFHQDRSTRGAGGDGDNDDSDDSGDEEDRAVGGEAHGGRGNMSTWGNEWTVRKAAANALDNIASALNDEILPILLPLIEKGLTNTSDWQQQEASVLAVGAIAHGCESGLGRHMDTLLPLLIQTTQSNQPLLRSIGCWALGRFARWLAAQQDITALKSATTAILQRCVDKNKRVQEAAISALAGLIEESGHRIREDEDLINKIIQVFKIAIRFYQYKNLLILLDAIGTLVGAVGADVLSKIPSMGMELIPTMVQRLTMVNNDNDKCLISLLEALTPILWSPELACKLGQDGVTMVVNRCGRIIQGYLQYIQLPQHDQQQQNAVDDDTGVDADIVAAALDCLSAVAEGLHASQILSGVVPIVVRLIQSTTVRSSVSIPSQVTQPVYALLGDLSRYCMILVAPHLSMVLPASIQYMDNASYSTCNNAIWAIGEICVAIAAANNDVKDFDIKPYANVISSKLTSILETGHLQRPLLMQNAAITFGRLALVCPDEIGHNALPSAILPWCVAASQMRNDTEKAHAIHGICLALQANPSCAMAPDRLSGILSVAASLYPPPPPSPTTTDVHDAIQMCHQLVHGYKSALSKDDWDRLWNSLPNDTQYKLTCIYAL</sequence>